<protein>
    <submittedName>
        <fullName evidence="2">Cupin domain-containing protein</fullName>
    </submittedName>
</protein>
<dbReference type="InterPro" id="IPR019780">
    <property type="entry name" value="Germin_Mn-BS"/>
</dbReference>
<dbReference type="InterPro" id="IPR013096">
    <property type="entry name" value="Cupin_2"/>
</dbReference>
<dbReference type="InterPro" id="IPR011051">
    <property type="entry name" value="RmlC_Cupin_sf"/>
</dbReference>
<reference evidence="2 3" key="1">
    <citation type="submission" date="2019-10" db="EMBL/GenBank/DDBJ databases">
        <title>Description of Paenibacillus pedi sp. nov.</title>
        <authorList>
            <person name="Carlier A."/>
            <person name="Qi S."/>
        </authorList>
    </citation>
    <scope>NUCLEOTIDE SEQUENCE [LARGE SCALE GENOMIC DNA]</scope>
    <source>
        <strain evidence="2 3">LMG 31457</strain>
    </source>
</reference>
<evidence type="ECO:0000313" key="2">
    <source>
        <dbReference type="EMBL" id="NOU98859.1"/>
    </source>
</evidence>
<gene>
    <name evidence="2" type="ORF">GC097_02330</name>
</gene>
<feature type="domain" description="Cupin type-2" evidence="1">
    <location>
        <begin position="44"/>
        <end position="94"/>
    </location>
</feature>
<dbReference type="InterPro" id="IPR052044">
    <property type="entry name" value="PKS_Associated_Protein"/>
</dbReference>
<dbReference type="Proteomes" id="UP000618579">
    <property type="component" value="Unassembled WGS sequence"/>
</dbReference>
<proteinExistence type="predicted"/>
<organism evidence="2 3">
    <name type="scientific">Paenibacillus planticolens</name>
    <dbReference type="NCBI Taxonomy" id="2654976"/>
    <lineage>
        <taxon>Bacteria</taxon>
        <taxon>Bacillati</taxon>
        <taxon>Bacillota</taxon>
        <taxon>Bacilli</taxon>
        <taxon>Bacillales</taxon>
        <taxon>Paenibacillaceae</taxon>
        <taxon>Paenibacillus</taxon>
    </lineage>
</organism>
<name>A0ABX1ZJN4_9BACL</name>
<dbReference type="EMBL" id="WHNZ01000007">
    <property type="protein sequence ID" value="NOU98859.1"/>
    <property type="molecule type" value="Genomic_DNA"/>
</dbReference>
<dbReference type="CDD" id="cd02226">
    <property type="entry name" value="cupin_YdbB-like"/>
    <property type="match status" value="1"/>
</dbReference>
<sequence length="120" mass="13669">MYANESILKGNLTSLHQHLTANYQNFIIGTVNESCLRLAVFTGTYPWHFHPDSDELFLVLEGELIIELHDKKSIVLAPNEYVTIPAGVLHRTRSEVRTVNLCFEHTEANTVFVEESNEVK</sequence>
<dbReference type="SUPFAM" id="SSF51182">
    <property type="entry name" value="RmlC-like cupins"/>
    <property type="match status" value="1"/>
</dbReference>
<evidence type="ECO:0000259" key="1">
    <source>
        <dbReference type="Pfam" id="PF07883"/>
    </source>
</evidence>
<dbReference type="PANTHER" id="PTHR36114:SF1">
    <property type="entry name" value="16.7 KDA PROTEIN IN WHIE LOCUS"/>
    <property type="match status" value="1"/>
</dbReference>
<dbReference type="PROSITE" id="PS00725">
    <property type="entry name" value="GERMIN"/>
    <property type="match status" value="1"/>
</dbReference>
<dbReference type="Gene3D" id="2.60.120.10">
    <property type="entry name" value="Jelly Rolls"/>
    <property type="match status" value="1"/>
</dbReference>
<accession>A0ABX1ZJN4</accession>
<comment type="caution">
    <text evidence="2">The sequence shown here is derived from an EMBL/GenBank/DDBJ whole genome shotgun (WGS) entry which is preliminary data.</text>
</comment>
<dbReference type="Pfam" id="PF07883">
    <property type="entry name" value="Cupin_2"/>
    <property type="match status" value="1"/>
</dbReference>
<dbReference type="PANTHER" id="PTHR36114">
    <property type="entry name" value="16.7 KDA PROTEIN IN WHIE LOCUS"/>
    <property type="match status" value="1"/>
</dbReference>
<evidence type="ECO:0000313" key="3">
    <source>
        <dbReference type="Proteomes" id="UP000618579"/>
    </source>
</evidence>
<keyword evidence="3" id="KW-1185">Reference proteome</keyword>
<dbReference type="RefSeq" id="WP_171681733.1">
    <property type="nucleotide sequence ID" value="NZ_WHNZ01000007.1"/>
</dbReference>
<dbReference type="InterPro" id="IPR014710">
    <property type="entry name" value="RmlC-like_jellyroll"/>
</dbReference>